<feature type="region of interest" description="Disordered" evidence="1">
    <location>
        <begin position="106"/>
        <end position="139"/>
    </location>
</feature>
<feature type="transmembrane region" description="Helical" evidence="2">
    <location>
        <begin position="278"/>
        <end position="297"/>
    </location>
</feature>
<evidence type="ECO:0000256" key="1">
    <source>
        <dbReference type="SAM" id="MobiDB-lite"/>
    </source>
</evidence>
<feature type="compositionally biased region" description="Low complexity" evidence="1">
    <location>
        <begin position="106"/>
        <end position="117"/>
    </location>
</feature>
<dbReference type="OrthoDB" id="684590at2759"/>
<feature type="compositionally biased region" description="Acidic residues" evidence="1">
    <location>
        <begin position="118"/>
        <end position="133"/>
    </location>
</feature>
<keyword evidence="2" id="KW-1133">Transmembrane helix</keyword>
<keyword evidence="4" id="KW-1185">Reference proteome</keyword>
<organism evidence="3 4">
    <name type="scientific">Mucuna pruriens</name>
    <name type="common">Velvet bean</name>
    <name type="synonym">Dolichos pruriens</name>
    <dbReference type="NCBI Taxonomy" id="157652"/>
    <lineage>
        <taxon>Eukaryota</taxon>
        <taxon>Viridiplantae</taxon>
        <taxon>Streptophyta</taxon>
        <taxon>Embryophyta</taxon>
        <taxon>Tracheophyta</taxon>
        <taxon>Spermatophyta</taxon>
        <taxon>Magnoliopsida</taxon>
        <taxon>eudicotyledons</taxon>
        <taxon>Gunneridae</taxon>
        <taxon>Pentapetalae</taxon>
        <taxon>rosids</taxon>
        <taxon>fabids</taxon>
        <taxon>Fabales</taxon>
        <taxon>Fabaceae</taxon>
        <taxon>Papilionoideae</taxon>
        <taxon>50 kb inversion clade</taxon>
        <taxon>NPAAA clade</taxon>
        <taxon>indigoferoid/millettioid clade</taxon>
        <taxon>Phaseoleae</taxon>
        <taxon>Mucuna</taxon>
    </lineage>
</organism>
<evidence type="ECO:0000256" key="2">
    <source>
        <dbReference type="SAM" id="Phobius"/>
    </source>
</evidence>
<protein>
    <submittedName>
        <fullName evidence="3">Uncharacterized protein</fullName>
    </submittedName>
</protein>
<dbReference type="AlphaFoldDB" id="A0A371GUV0"/>
<dbReference type="Proteomes" id="UP000257109">
    <property type="component" value="Unassembled WGS sequence"/>
</dbReference>
<sequence length="308" mass="34058">MLCSAQTGKSGSNWLDRLRSNKGIPTGDDPDLDSFLLTAHSQSPQARPTIPPRNPPSEARDQPKPMSTILAELFMGATFTKTYKKCPRKQTNPKIFLPSSAARNVASAAPSSDAAVPEAEEETAADRGDEDEGNELKGFTKSEVTVIDTSCPGWKVDKFVFRKNSVWKVRERKPKNKFLAKRKSNPTLAPCDVDLNSIETSNMTMIPLTTYILLLVDTTTSHPEGQCNQHERREACKDTKSDLKPYPKKRQVSFNLKFEVGCSKLMQASPLCNLTVALLPYVAFLSVTLAITLAIYLPSKDHIVVKET</sequence>
<dbReference type="PANTHER" id="PTHR37258">
    <property type="entry name" value="FANTOM PROTEIN"/>
    <property type="match status" value="1"/>
</dbReference>
<dbReference type="STRING" id="157652.A0A371GUV0"/>
<name>A0A371GUV0_MUCPR</name>
<comment type="caution">
    <text evidence="3">The sequence shown here is derived from an EMBL/GenBank/DDBJ whole genome shotgun (WGS) entry which is preliminary data.</text>
</comment>
<evidence type="ECO:0000313" key="3">
    <source>
        <dbReference type="EMBL" id="RDX94315.1"/>
    </source>
</evidence>
<accession>A0A371GUV0</accession>
<keyword evidence="2" id="KW-0812">Transmembrane</keyword>
<evidence type="ECO:0000313" key="4">
    <source>
        <dbReference type="Proteomes" id="UP000257109"/>
    </source>
</evidence>
<dbReference type="EMBL" id="QJKJ01004396">
    <property type="protein sequence ID" value="RDX94315.1"/>
    <property type="molecule type" value="Genomic_DNA"/>
</dbReference>
<gene>
    <name evidence="3" type="ORF">CR513_23311</name>
</gene>
<feature type="compositionally biased region" description="Polar residues" evidence="1">
    <location>
        <begin position="1"/>
        <end position="13"/>
    </location>
</feature>
<keyword evidence="2" id="KW-0472">Membrane</keyword>
<feature type="region of interest" description="Disordered" evidence="1">
    <location>
        <begin position="1"/>
        <end position="63"/>
    </location>
</feature>
<dbReference type="PANTHER" id="PTHR37258:SF1">
    <property type="entry name" value="FANTOM PROTEIN"/>
    <property type="match status" value="1"/>
</dbReference>
<reference evidence="3" key="1">
    <citation type="submission" date="2018-05" db="EMBL/GenBank/DDBJ databases">
        <title>Draft genome of Mucuna pruriens seed.</title>
        <authorList>
            <person name="Nnadi N.E."/>
            <person name="Vos R."/>
            <person name="Hasami M.H."/>
            <person name="Devisetty U.K."/>
            <person name="Aguiy J.C."/>
        </authorList>
    </citation>
    <scope>NUCLEOTIDE SEQUENCE [LARGE SCALE GENOMIC DNA]</scope>
    <source>
        <strain evidence="3">JCA_2017</strain>
    </source>
</reference>
<proteinExistence type="predicted"/>
<feature type="non-terminal residue" evidence="3">
    <location>
        <position position="1"/>
    </location>
</feature>